<evidence type="ECO:0000256" key="6">
    <source>
        <dbReference type="ARBA" id="ARBA00021582"/>
    </source>
</evidence>
<evidence type="ECO:0000256" key="2">
    <source>
        <dbReference type="ARBA" id="ARBA00005216"/>
    </source>
</evidence>
<evidence type="ECO:0000256" key="11">
    <source>
        <dbReference type="RuleBase" id="RU003719"/>
    </source>
</evidence>
<evidence type="ECO:0000256" key="3">
    <source>
        <dbReference type="ARBA" id="ARBA00005854"/>
    </source>
</evidence>
<dbReference type="Pfam" id="PF22629">
    <property type="entry name" value="ACT_AHAS_ss"/>
    <property type="match status" value="1"/>
</dbReference>
<dbReference type="PROSITE" id="PS51671">
    <property type="entry name" value="ACT"/>
    <property type="match status" value="1"/>
</dbReference>
<name>A0ABX4PH94_9LEPT</name>
<dbReference type="InterPro" id="IPR050223">
    <property type="entry name" value="D-isomer_2-hydroxyacid_DH"/>
</dbReference>
<dbReference type="Gene3D" id="3.30.70.260">
    <property type="match status" value="1"/>
</dbReference>
<dbReference type="EC" id="1.1.1.95" evidence="5"/>
<dbReference type="SUPFAM" id="SSF55021">
    <property type="entry name" value="ACT-like"/>
    <property type="match status" value="1"/>
</dbReference>
<dbReference type="InterPro" id="IPR006139">
    <property type="entry name" value="D-isomer_2_OHA_DH_cat_dom"/>
</dbReference>
<dbReference type="EMBL" id="NPEI01000009">
    <property type="protein sequence ID" value="PKA15125.1"/>
    <property type="molecule type" value="Genomic_DNA"/>
</dbReference>
<organism evidence="13 14">
    <name type="scientific">Leptospira haakeii</name>
    <dbReference type="NCBI Taxonomy" id="2023198"/>
    <lineage>
        <taxon>Bacteria</taxon>
        <taxon>Pseudomonadati</taxon>
        <taxon>Spirochaetota</taxon>
        <taxon>Spirochaetia</taxon>
        <taxon>Leptospirales</taxon>
        <taxon>Leptospiraceae</taxon>
        <taxon>Leptospira</taxon>
    </lineage>
</organism>
<dbReference type="CDD" id="cd04901">
    <property type="entry name" value="ACT_3PGDH"/>
    <property type="match status" value="1"/>
</dbReference>
<evidence type="ECO:0000259" key="12">
    <source>
        <dbReference type="PROSITE" id="PS51671"/>
    </source>
</evidence>
<dbReference type="InterPro" id="IPR002912">
    <property type="entry name" value="ACT_dom"/>
</dbReference>
<comment type="similarity">
    <text evidence="3 11">Belongs to the D-isomer specific 2-hydroxyacid dehydrogenase family.</text>
</comment>
<evidence type="ECO:0000256" key="1">
    <source>
        <dbReference type="ARBA" id="ARBA00003800"/>
    </source>
</evidence>
<dbReference type="InterPro" id="IPR006140">
    <property type="entry name" value="D-isomer_DH_NAD-bd"/>
</dbReference>
<feature type="domain" description="ACT" evidence="12">
    <location>
        <begin position="338"/>
        <end position="407"/>
    </location>
</feature>
<keyword evidence="7 11" id="KW-0560">Oxidoreductase</keyword>
<dbReference type="NCBIfam" id="NF008759">
    <property type="entry name" value="PRK11790.1"/>
    <property type="match status" value="1"/>
</dbReference>
<dbReference type="PROSITE" id="PS00671">
    <property type="entry name" value="D_2_HYDROXYACID_DH_3"/>
    <property type="match status" value="1"/>
</dbReference>
<dbReference type="CDD" id="cd12176">
    <property type="entry name" value="PGDH_3"/>
    <property type="match status" value="1"/>
</dbReference>
<comment type="function">
    <text evidence="1">Catalyzes the reversible oxidation of 3-phospho-D-glycerate to 3-phosphonooxypyruvate, the first step of the phosphorylated L-serine biosynthesis pathway. Also catalyzes the reversible oxidation of 2-hydroxyglutarate to 2-oxoglutarate.</text>
</comment>
<dbReference type="Gene3D" id="3.40.50.720">
    <property type="entry name" value="NAD(P)-binding Rossmann-like Domain"/>
    <property type="match status" value="2"/>
</dbReference>
<comment type="catalytic activity">
    <reaction evidence="10">
        <text>(2R)-3-phosphoglycerate + NAD(+) = 3-phosphooxypyruvate + NADH + H(+)</text>
        <dbReference type="Rhea" id="RHEA:12641"/>
        <dbReference type="ChEBI" id="CHEBI:15378"/>
        <dbReference type="ChEBI" id="CHEBI:18110"/>
        <dbReference type="ChEBI" id="CHEBI:57540"/>
        <dbReference type="ChEBI" id="CHEBI:57945"/>
        <dbReference type="ChEBI" id="CHEBI:58272"/>
        <dbReference type="EC" id="1.1.1.95"/>
    </reaction>
</comment>
<dbReference type="PANTHER" id="PTHR10996:SF282">
    <property type="entry name" value="D-3-PHOSPHOGLYCERATE DEHYDROGENASE 1-RELATED"/>
    <property type="match status" value="1"/>
</dbReference>
<gene>
    <name evidence="13" type="ORF">CH363_14790</name>
</gene>
<protein>
    <recommendedName>
        <fullName evidence="6">D-3-phosphoglycerate dehydrogenase</fullName>
        <ecNumber evidence="4">1.1.1.399</ecNumber>
        <ecNumber evidence="5">1.1.1.95</ecNumber>
    </recommendedName>
    <alternativeName>
        <fullName evidence="8">2-oxoglutarate reductase</fullName>
    </alternativeName>
</protein>
<comment type="catalytic activity">
    <reaction evidence="9">
        <text>(R)-2-hydroxyglutarate + NAD(+) = 2-oxoglutarate + NADH + H(+)</text>
        <dbReference type="Rhea" id="RHEA:49612"/>
        <dbReference type="ChEBI" id="CHEBI:15378"/>
        <dbReference type="ChEBI" id="CHEBI:15801"/>
        <dbReference type="ChEBI" id="CHEBI:16810"/>
        <dbReference type="ChEBI" id="CHEBI:57540"/>
        <dbReference type="ChEBI" id="CHEBI:57945"/>
        <dbReference type="EC" id="1.1.1.399"/>
    </reaction>
</comment>
<evidence type="ECO:0000256" key="9">
    <source>
        <dbReference type="ARBA" id="ARBA00048126"/>
    </source>
</evidence>
<dbReference type="InterPro" id="IPR036291">
    <property type="entry name" value="NAD(P)-bd_dom_sf"/>
</dbReference>
<dbReference type="InterPro" id="IPR045865">
    <property type="entry name" value="ACT-like_dom_sf"/>
</dbReference>
<dbReference type="PROSITE" id="PS00670">
    <property type="entry name" value="D_2_HYDROXYACID_DH_2"/>
    <property type="match status" value="1"/>
</dbReference>
<dbReference type="Proteomes" id="UP000231857">
    <property type="component" value="Unassembled WGS sequence"/>
</dbReference>
<dbReference type="Pfam" id="PF02826">
    <property type="entry name" value="2-Hacid_dh_C"/>
    <property type="match status" value="1"/>
</dbReference>
<sequence>MISYPKEKINVLLLENVHQDAFQLFQKDGFNVRLLPQALGEDELSKEIENIHVLGIRSKTNLTAPVLAKAKRLMTVGCFCIGTNQVDLAEAEKKGIPVFNAPYSNTRSVAELVIAEVVMLARRVPDHIRNTHAGIWNKISKNCFEVRGKTLGIVGYGHIGSQVSVLAEAMGLKVVYYDTQTVLPLGNATPLNSYEELLSASDFVTFHVPELPETTNLYGPKEIKATKKGAYIINLSRGKVVDLEALAEAIKSGHIAGAGVDVFPQEPESNSDPFITPLQNLQNVILTPHIGGSTEEAQKNIGTEVASKLLKFVNNGSTTFAVNFPHLELNPIPQGMYRILNVHKNQPGFLKDINSMVSEIGANISSQHLGTSAEIGYLSMVINMSVGDELKERIERHPGSLKTRILY</sequence>
<dbReference type="Pfam" id="PF00389">
    <property type="entry name" value="2-Hacid_dh"/>
    <property type="match status" value="1"/>
</dbReference>
<evidence type="ECO:0000256" key="7">
    <source>
        <dbReference type="ARBA" id="ARBA00023002"/>
    </source>
</evidence>
<dbReference type="PROSITE" id="PS00065">
    <property type="entry name" value="D_2_HYDROXYACID_DH_1"/>
    <property type="match status" value="1"/>
</dbReference>
<evidence type="ECO:0000313" key="14">
    <source>
        <dbReference type="Proteomes" id="UP000231857"/>
    </source>
</evidence>
<comment type="caution">
    <text evidence="13">The sequence shown here is derived from an EMBL/GenBank/DDBJ whole genome shotgun (WGS) entry which is preliminary data.</text>
</comment>
<evidence type="ECO:0000256" key="8">
    <source>
        <dbReference type="ARBA" id="ARBA00030455"/>
    </source>
</evidence>
<dbReference type="EC" id="1.1.1.399" evidence="4"/>
<evidence type="ECO:0000256" key="4">
    <source>
        <dbReference type="ARBA" id="ARBA00013001"/>
    </source>
</evidence>
<accession>A0ABX4PH94</accession>
<dbReference type="SUPFAM" id="SSF52283">
    <property type="entry name" value="Formate/glycerate dehydrogenase catalytic domain-like"/>
    <property type="match status" value="1"/>
</dbReference>
<proteinExistence type="inferred from homology"/>
<dbReference type="InterPro" id="IPR054480">
    <property type="entry name" value="AHAS_small-like_ACT"/>
</dbReference>
<keyword evidence="14" id="KW-1185">Reference proteome</keyword>
<evidence type="ECO:0000313" key="13">
    <source>
        <dbReference type="EMBL" id="PKA15125.1"/>
    </source>
</evidence>
<dbReference type="PANTHER" id="PTHR10996">
    <property type="entry name" value="2-HYDROXYACID DEHYDROGENASE-RELATED"/>
    <property type="match status" value="1"/>
</dbReference>
<dbReference type="InterPro" id="IPR029752">
    <property type="entry name" value="D-isomer_DH_CS1"/>
</dbReference>
<evidence type="ECO:0000256" key="5">
    <source>
        <dbReference type="ARBA" id="ARBA00013143"/>
    </source>
</evidence>
<dbReference type="SUPFAM" id="SSF51735">
    <property type="entry name" value="NAD(P)-binding Rossmann-fold domains"/>
    <property type="match status" value="1"/>
</dbReference>
<dbReference type="InterPro" id="IPR029753">
    <property type="entry name" value="D-isomer_DH_CS"/>
</dbReference>
<evidence type="ECO:0000256" key="10">
    <source>
        <dbReference type="ARBA" id="ARBA00048731"/>
    </source>
</evidence>
<dbReference type="RefSeq" id="WP_100723366.1">
    <property type="nucleotide sequence ID" value="NZ_NPEG01000003.1"/>
</dbReference>
<comment type="pathway">
    <text evidence="2">Amino-acid biosynthesis; L-serine biosynthesis; L-serine from 3-phospho-D-glycerate: step 1/3.</text>
</comment>
<reference evidence="13 14" key="1">
    <citation type="submission" date="2017-07" db="EMBL/GenBank/DDBJ databases">
        <title>Leptospira spp. isolated from tropical soils.</title>
        <authorList>
            <person name="Thibeaux R."/>
            <person name="Iraola G."/>
            <person name="Ferres I."/>
            <person name="Bierque E."/>
            <person name="Girault D."/>
            <person name="Soupe-Gilbert M.-E."/>
            <person name="Picardeau M."/>
            <person name="Goarant C."/>
        </authorList>
    </citation>
    <scope>NUCLEOTIDE SEQUENCE [LARGE SCALE GENOMIC DNA]</scope>
    <source>
        <strain evidence="13 14">ATI7-C-A2</strain>
    </source>
</reference>